<name>A0A9P5SAU3_9FUNG</name>
<feature type="compositionally biased region" description="Polar residues" evidence="2">
    <location>
        <begin position="46"/>
        <end position="57"/>
    </location>
</feature>
<feature type="domain" description="Myb-like" evidence="3">
    <location>
        <begin position="65"/>
        <end position="107"/>
    </location>
</feature>
<dbReference type="SUPFAM" id="SSF46689">
    <property type="entry name" value="Homeodomain-like"/>
    <property type="match status" value="3"/>
</dbReference>
<gene>
    <name evidence="4" type="ORF">BG006_000917</name>
</gene>
<dbReference type="EMBL" id="JAAAUY010001167">
    <property type="protein sequence ID" value="KAF9324034.1"/>
    <property type="molecule type" value="Genomic_DNA"/>
</dbReference>
<dbReference type="CDD" id="cd00167">
    <property type="entry name" value="SANT"/>
    <property type="match status" value="1"/>
</dbReference>
<dbReference type="GO" id="GO:0000981">
    <property type="term" value="F:DNA-binding transcription factor activity, RNA polymerase II-specific"/>
    <property type="evidence" value="ECO:0007669"/>
    <property type="project" value="TreeGrafter"/>
</dbReference>
<organism evidence="4 5">
    <name type="scientific">Podila minutissima</name>
    <dbReference type="NCBI Taxonomy" id="64525"/>
    <lineage>
        <taxon>Eukaryota</taxon>
        <taxon>Fungi</taxon>
        <taxon>Fungi incertae sedis</taxon>
        <taxon>Mucoromycota</taxon>
        <taxon>Mortierellomycotina</taxon>
        <taxon>Mortierellomycetes</taxon>
        <taxon>Mortierellales</taxon>
        <taxon>Mortierellaceae</taxon>
        <taxon>Podila</taxon>
    </lineage>
</organism>
<reference evidence="4" key="1">
    <citation type="journal article" date="2020" name="Fungal Divers.">
        <title>Resolving the Mortierellaceae phylogeny through synthesis of multi-gene phylogenetics and phylogenomics.</title>
        <authorList>
            <person name="Vandepol N."/>
            <person name="Liber J."/>
            <person name="Desiro A."/>
            <person name="Na H."/>
            <person name="Kennedy M."/>
            <person name="Barry K."/>
            <person name="Grigoriev I.V."/>
            <person name="Miller A.N."/>
            <person name="O'Donnell K."/>
            <person name="Stajich J.E."/>
            <person name="Bonito G."/>
        </authorList>
    </citation>
    <scope>NUCLEOTIDE SEQUENCE</scope>
    <source>
        <strain evidence="4">NVP1</strain>
    </source>
</reference>
<feature type="compositionally biased region" description="Basic and acidic residues" evidence="2">
    <location>
        <begin position="379"/>
        <end position="394"/>
    </location>
</feature>
<feature type="region of interest" description="Disordered" evidence="2">
    <location>
        <begin position="43"/>
        <end position="62"/>
    </location>
</feature>
<accession>A0A9P5SAU3</accession>
<dbReference type="Gene3D" id="1.10.10.60">
    <property type="entry name" value="Homeodomain-like"/>
    <property type="match status" value="3"/>
</dbReference>
<evidence type="ECO:0000259" key="3">
    <source>
        <dbReference type="PROSITE" id="PS50090"/>
    </source>
</evidence>
<proteinExistence type="predicted"/>
<evidence type="ECO:0000313" key="5">
    <source>
        <dbReference type="Proteomes" id="UP000696485"/>
    </source>
</evidence>
<dbReference type="SMART" id="SM00717">
    <property type="entry name" value="SANT"/>
    <property type="match status" value="4"/>
</dbReference>
<dbReference type="Proteomes" id="UP000696485">
    <property type="component" value="Unassembled WGS sequence"/>
</dbReference>
<evidence type="ECO:0000256" key="1">
    <source>
        <dbReference type="SAM" id="Coils"/>
    </source>
</evidence>
<keyword evidence="5" id="KW-1185">Reference proteome</keyword>
<protein>
    <recommendedName>
        <fullName evidence="3">Myb-like domain-containing protein</fullName>
    </recommendedName>
</protein>
<feature type="region of interest" description="Disordered" evidence="2">
    <location>
        <begin position="376"/>
        <end position="400"/>
    </location>
</feature>
<comment type="caution">
    <text evidence="4">The sequence shown here is derived from an EMBL/GenBank/DDBJ whole genome shotgun (WGS) entry which is preliminary data.</text>
</comment>
<dbReference type="GO" id="GO:0000978">
    <property type="term" value="F:RNA polymerase II cis-regulatory region sequence-specific DNA binding"/>
    <property type="evidence" value="ECO:0007669"/>
    <property type="project" value="TreeGrafter"/>
</dbReference>
<feature type="coiled-coil region" evidence="1">
    <location>
        <begin position="555"/>
        <end position="582"/>
    </location>
</feature>
<dbReference type="InterPro" id="IPR050560">
    <property type="entry name" value="MYB_TF"/>
</dbReference>
<dbReference type="InterPro" id="IPR001005">
    <property type="entry name" value="SANT/Myb"/>
</dbReference>
<keyword evidence="1" id="KW-0175">Coiled coil</keyword>
<feature type="domain" description="Myb-like" evidence="3">
    <location>
        <begin position="262"/>
        <end position="308"/>
    </location>
</feature>
<dbReference type="PANTHER" id="PTHR45614">
    <property type="entry name" value="MYB PROTEIN-RELATED"/>
    <property type="match status" value="1"/>
</dbReference>
<dbReference type="Pfam" id="PF13921">
    <property type="entry name" value="Myb_DNA-bind_6"/>
    <property type="match status" value="2"/>
</dbReference>
<evidence type="ECO:0000313" key="4">
    <source>
        <dbReference type="EMBL" id="KAF9324034.1"/>
    </source>
</evidence>
<dbReference type="AlphaFoldDB" id="A0A9P5SAU3"/>
<dbReference type="InterPro" id="IPR009057">
    <property type="entry name" value="Homeodomain-like_sf"/>
</dbReference>
<dbReference type="PROSITE" id="PS50090">
    <property type="entry name" value="MYB_LIKE"/>
    <property type="match status" value="2"/>
</dbReference>
<dbReference type="GO" id="GO:0005634">
    <property type="term" value="C:nucleus"/>
    <property type="evidence" value="ECO:0007669"/>
    <property type="project" value="TreeGrafter"/>
</dbReference>
<sequence>MSFSIVRLAQRWSQHARLSRPATLPRITEARIHAVQPVCRMYTPRPKSTSLPSQSPKPQKFGRISRWTPEMDEELVRLRTANRTWEYISIALGRSSSACADRFNTSLDPSLKTWTPSMVARLDQMVEEGASWNDIAHALNAKIITCQHQWRTLGKGKLRVKGIAALPSTPAWTNTEMEVFWKSWIENGGAAHWDLMKVDLGARSARELRMGLRQLIMSTVMGAPGWAKLEIFNYVSEVTRAARSRAREKENRAMIDTQQDRKWTPAEHQKLLQAVEKYGLFSGWSNIREQVKPNVTDDEVEAEYYRLNGVNDDVSEKPQDEIIAEASEKEGTWTEEEVAKLNLMLMKYSTLPVWSQEALQNKIKPSEDDYELLFQSTKPKNDEDTSSKKGDKQESSNFLEWNTSRTQRLRRLVAQQQQQSYVSDQPIDWDWVAEHIGPGFNANMCITHWHALPEGTSKLEPAKYWDQKDIEKLEEGIKAHGRSWVTIRKEFFPDRTTDSIRRKVSNVQNRRDKLVKEQRKLVMKIKRTTDPNIDVEQYTDEVLKALPVYQLAKRMDALLKAFDEAKERKKAKEAKAKDAKKE</sequence>
<evidence type="ECO:0000256" key="2">
    <source>
        <dbReference type="SAM" id="MobiDB-lite"/>
    </source>
</evidence>